<feature type="region of interest" description="Disordered" evidence="1">
    <location>
        <begin position="256"/>
        <end position="309"/>
    </location>
</feature>
<evidence type="ECO:0000313" key="2">
    <source>
        <dbReference type="EMBL" id="CBI11405.1"/>
    </source>
</evidence>
<feature type="compositionally biased region" description="Acidic residues" evidence="1">
    <location>
        <begin position="283"/>
        <end position="298"/>
    </location>
</feature>
<protein>
    <recommendedName>
        <fullName evidence="3">DUF1845 domain-containing protein</fullName>
    </recommendedName>
</protein>
<sequence length="309" mass="34106">MEVENISESEVPATVPAPTEAHARPEKTPGNNRQNKKRPQFMLPMADIPDGKKTSSRAGIKRMVSLKSRGTQDVFFRTYGYLSDANYFLEIVAPGLASSHPDKPQNGALVKQFQELTRDNMQNVRDSVEKQIQMVREAMENNGIDPDSNAMVFTEPLSEEAIITSQMDSEFLSLLENVDTLAGLRGMGSIFSIFTPDEMGAMERSSRREILSIYRTALRNSRIAMQAAMGRYRPRIREDATATVIATVDEPEILADVTAEPSALSDTTKDVAEATDGISDTPPEPDEANVDAQSDEEMGDHHPRKRGSA</sequence>
<name>E6QVY2_9ZZZZ</name>
<feature type="region of interest" description="Disordered" evidence="1">
    <location>
        <begin position="1"/>
        <end position="56"/>
    </location>
</feature>
<evidence type="ECO:0008006" key="3">
    <source>
        <dbReference type="Google" id="ProtNLM"/>
    </source>
</evidence>
<proteinExistence type="predicted"/>
<reference evidence="2" key="1">
    <citation type="submission" date="2009-10" db="EMBL/GenBank/DDBJ databases">
        <title>Diversity of trophic interactions inside an arsenic-rich microbial ecosystem.</title>
        <authorList>
            <person name="Bertin P.N."/>
            <person name="Heinrich-Salmeron A."/>
            <person name="Pelletier E."/>
            <person name="Goulhen-Chollet F."/>
            <person name="Arsene-Ploetze F."/>
            <person name="Gallien S."/>
            <person name="Calteau A."/>
            <person name="Vallenet D."/>
            <person name="Casiot C."/>
            <person name="Chane-Woon-Ming B."/>
            <person name="Giloteaux L."/>
            <person name="Barakat M."/>
            <person name="Bonnefoy V."/>
            <person name="Bruneel O."/>
            <person name="Chandler M."/>
            <person name="Cleiss J."/>
            <person name="Duran R."/>
            <person name="Elbaz-Poulichet F."/>
            <person name="Fonknechten N."/>
            <person name="Lauga B."/>
            <person name="Mornico D."/>
            <person name="Ortet P."/>
            <person name="Schaeffer C."/>
            <person name="Siguier P."/>
            <person name="Alexander Thil Smith A."/>
            <person name="Van Dorsselaer A."/>
            <person name="Weissenbach J."/>
            <person name="Medigue C."/>
            <person name="Le Paslier D."/>
        </authorList>
    </citation>
    <scope>NUCLEOTIDE SEQUENCE</scope>
</reference>
<evidence type="ECO:0000256" key="1">
    <source>
        <dbReference type="SAM" id="MobiDB-lite"/>
    </source>
</evidence>
<dbReference type="AlphaFoldDB" id="E6QVY2"/>
<dbReference type="EMBL" id="CABR01000141">
    <property type="protein sequence ID" value="CBI11405.1"/>
    <property type="molecule type" value="Genomic_DNA"/>
</dbReference>
<comment type="caution">
    <text evidence="2">The sequence shown here is derived from an EMBL/GenBank/DDBJ whole genome shotgun (WGS) entry which is preliminary data.</text>
</comment>
<accession>E6QVY2</accession>
<organism evidence="2">
    <name type="scientific">mine drainage metagenome</name>
    <dbReference type="NCBI Taxonomy" id="410659"/>
    <lineage>
        <taxon>unclassified sequences</taxon>
        <taxon>metagenomes</taxon>
        <taxon>ecological metagenomes</taxon>
    </lineage>
</organism>
<gene>
    <name evidence="2" type="ORF">CARN7_2232</name>
</gene>